<name>A0ACC0RYL4_POPTR</name>
<sequence length="34" mass="4000">MYMTDTFSSYAPEYSPSLWPFGVKRLKSNRKACH</sequence>
<evidence type="ECO:0000313" key="2">
    <source>
        <dbReference type="Proteomes" id="UP000006729"/>
    </source>
</evidence>
<organism evidence="1 2">
    <name type="scientific">Populus trichocarpa</name>
    <name type="common">Western balsam poplar</name>
    <name type="synonym">Populus balsamifera subsp. trichocarpa</name>
    <dbReference type="NCBI Taxonomy" id="3694"/>
    <lineage>
        <taxon>Eukaryota</taxon>
        <taxon>Viridiplantae</taxon>
        <taxon>Streptophyta</taxon>
        <taxon>Embryophyta</taxon>
        <taxon>Tracheophyta</taxon>
        <taxon>Spermatophyta</taxon>
        <taxon>Magnoliopsida</taxon>
        <taxon>eudicotyledons</taxon>
        <taxon>Gunneridae</taxon>
        <taxon>Pentapetalae</taxon>
        <taxon>rosids</taxon>
        <taxon>fabids</taxon>
        <taxon>Malpighiales</taxon>
        <taxon>Salicaceae</taxon>
        <taxon>Saliceae</taxon>
        <taxon>Populus</taxon>
    </lineage>
</organism>
<gene>
    <name evidence="1" type="ORF">POPTR_014G116332v4</name>
</gene>
<protein>
    <submittedName>
        <fullName evidence="1">Uncharacterized protein</fullName>
    </submittedName>
</protein>
<dbReference type="Proteomes" id="UP000006729">
    <property type="component" value="Chromosome 14"/>
</dbReference>
<proteinExistence type="predicted"/>
<accession>A0ACC0RYL4</accession>
<keyword evidence="2" id="KW-1185">Reference proteome</keyword>
<evidence type="ECO:0000313" key="1">
    <source>
        <dbReference type="EMBL" id="KAI9382299.1"/>
    </source>
</evidence>
<comment type="caution">
    <text evidence="1">The sequence shown here is derived from an EMBL/GenBank/DDBJ whole genome shotgun (WGS) entry which is preliminary data.</text>
</comment>
<reference evidence="1 2" key="1">
    <citation type="journal article" date="2006" name="Science">
        <title>The genome of black cottonwood, Populus trichocarpa (Torr. &amp; Gray).</title>
        <authorList>
            <person name="Tuskan G.A."/>
            <person name="Difazio S."/>
            <person name="Jansson S."/>
            <person name="Bohlmann J."/>
            <person name="Grigoriev I."/>
            <person name="Hellsten U."/>
            <person name="Putnam N."/>
            <person name="Ralph S."/>
            <person name="Rombauts S."/>
            <person name="Salamov A."/>
            <person name="Schein J."/>
            <person name="Sterck L."/>
            <person name="Aerts A."/>
            <person name="Bhalerao R.R."/>
            <person name="Bhalerao R.P."/>
            <person name="Blaudez D."/>
            <person name="Boerjan W."/>
            <person name="Brun A."/>
            <person name="Brunner A."/>
            <person name="Busov V."/>
            <person name="Campbell M."/>
            <person name="Carlson J."/>
            <person name="Chalot M."/>
            <person name="Chapman J."/>
            <person name="Chen G.L."/>
            <person name="Cooper D."/>
            <person name="Coutinho P.M."/>
            <person name="Couturier J."/>
            <person name="Covert S."/>
            <person name="Cronk Q."/>
            <person name="Cunningham R."/>
            <person name="Davis J."/>
            <person name="Degroeve S."/>
            <person name="Dejardin A."/>
            <person name="Depamphilis C."/>
            <person name="Detter J."/>
            <person name="Dirks B."/>
            <person name="Dubchak I."/>
            <person name="Duplessis S."/>
            <person name="Ehlting J."/>
            <person name="Ellis B."/>
            <person name="Gendler K."/>
            <person name="Goodstein D."/>
            <person name="Gribskov M."/>
            <person name="Grimwood J."/>
            <person name="Groover A."/>
            <person name="Gunter L."/>
            <person name="Hamberger B."/>
            <person name="Heinze B."/>
            <person name="Helariutta Y."/>
            <person name="Henrissat B."/>
            <person name="Holligan D."/>
            <person name="Holt R."/>
            <person name="Huang W."/>
            <person name="Islam-Faridi N."/>
            <person name="Jones S."/>
            <person name="Jones-Rhoades M."/>
            <person name="Jorgensen R."/>
            <person name="Joshi C."/>
            <person name="Kangasjarvi J."/>
            <person name="Karlsson J."/>
            <person name="Kelleher C."/>
            <person name="Kirkpatrick R."/>
            <person name="Kirst M."/>
            <person name="Kohler A."/>
            <person name="Kalluri U."/>
            <person name="Larimer F."/>
            <person name="Leebens-Mack J."/>
            <person name="Leple J.C."/>
            <person name="Locascio P."/>
            <person name="Lou Y."/>
            <person name="Lucas S."/>
            <person name="Martin F."/>
            <person name="Montanini B."/>
            <person name="Napoli C."/>
            <person name="Nelson D.R."/>
            <person name="Nelson C."/>
            <person name="Nieminen K."/>
            <person name="Nilsson O."/>
            <person name="Pereda V."/>
            <person name="Peter G."/>
            <person name="Philippe R."/>
            <person name="Pilate G."/>
            <person name="Poliakov A."/>
            <person name="Razumovskaya J."/>
            <person name="Richardson P."/>
            <person name="Rinaldi C."/>
            <person name="Ritland K."/>
            <person name="Rouze P."/>
            <person name="Ryaboy D."/>
            <person name="Schmutz J."/>
            <person name="Schrader J."/>
            <person name="Segerman B."/>
            <person name="Shin H."/>
            <person name="Siddiqui A."/>
            <person name="Sterky F."/>
            <person name="Terry A."/>
            <person name="Tsai C.J."/>
            <person name="Uberbacher E."/>
            <person name="Unneberg P."/>
            <person name="Vahala J."/>
            <person name="Wall K."/>
            <person name="Wessler S."/>
            <person name="Yang G."/>
            <person name="Yin T."/>
            <person name="Douglas C."/>
            <person name="Marra M."/>
            <person name="Sandberg G."/>
            <person name="Van de Peer Y."/>
            <person name="Rokhsar D."/>
        </authorList>
    </citation>
    <scope>NUCLEOTIDE SEQUENCE [LARGE SCALE GENOMIC DNA]</scope>
    <source>
        <strain evidence="2">cv. Nisqually</strain>
    </source>
</reference>
<dbReference type="EMBL" id="CM009303">
    <property type="protein sequence ID" value="KAI9382299.1"/>
    <property type="molecule type" value="Genomic_DNA"/>
</dbReference>